<proteinExistence type="predicted"/>
<dbReference type="Proteomes" id="UP001386955">
    <property type="component" value="Unassembled WGS sequence"/>
</dbReference>
<sequence>MPLIALLAKSDSIGILYLWLNPQLLNPLIRISANPIFSGRSKRSYSIRIWLDCWKSLTLFFSCLLRKLEQGSFGQD</sequence>
<comment type="caution">
    <text evidence="1">The sequence shown here is derived from an EMBL/GenBank/DDBJ whole genome shotgun (WGS) entry which is preliminary data.</text>
</comment>
<dbReference type="EMBL" id="JAYMYS010000002">
    <property type="protein sequence ID" value="KAK7405504.1"/>
    <property type="molecule type" value="Genomic_DNA"/>
</dbReference>
<accession>A0AAN9XS42</accession>
<reference evidence="1 2" key="1">
    <citation type="submission" date="2024-01" db="EMBL/GenBank/DDBJ databases">
        <title>The genomes of 5 underutilized Papilionoideae crops provide insights into root nodulation and disease resistanc.</title>
        <authorList>
            <person name="Jiang F."/>
        </authorList>
    </citation>
    <scope>NUCLEOTIDE SEQUENCE [LARGE SCALE GENOMIC DNA]</scope>
    <source>
        <strain evidence="1">DUOXIRENSHENG_FW03</strain>
        <tissue evidence="1">Leaves</tissue>
    </source>
</reference>
<dbReference type="AlphaFoldDB" id="A0AAN9XS42"/>
<gene>
    <name evidence="1" type="ORF">VNO78_06865</name>
</gene>
<evidence type="ECO:0000313" key="2">
    <source>
        <dbReference type="Proteomes" id="UP001386955"/>
    </source>
</evidence>
<name>A0AAN9XS42_PSOTE</name>
<keyword evidence="2" id="KW-1185">Reference proteome</keyword>
<protein>
    <submittedName>
        <fullName evidence="1">Uncharacterized protein</fullName>
    </submittedName>
</protein>
<evidence type="ECO:0000313" key="1">
    <source>
        <dbReference type="EMBL" id="KAK7405504.1"/>
    </source>
</evidence>
<organism evidence="1 2">
    <name type="scientific">Psophocarpus tetragonolobus</name>
    <name type="common">Winged bean</name>
    <name type="synonym">Dolichos tetragonolobus</name>
    <dbReference type="NCBI Taxonomy" id="3891"/>
    <lineage>
        <taxon>Eukaryota</taxon>
        <taxon>Viridiplantae</taxon>
        <taxon>Streptophyta</taxon>
        <taxon>Embryophyta</taxon>
        <taxon>Tracheophyta</taxon>
        <taxon>Spermatophyta</taxon>
        <taxon>Magnoliopsida</taxon>
        <taxon>eudicotyledons</taxon>
        <taxon>Gunneridae</taxon>
        <taxon>Pentapetalae</taxon>
        <taxon>rosids</taxon>
        <taxon>fabids</taxon>
        <taxon>Fabales</taxon>
        <taxon>Fabaceae</taxon>
        <taxon>Papilionoideae</taxon>
        <taxon>50 kb inversion clade</taxon>
        <taxon>NPAAA clade</taxon>
        <taxon>indigoferoid/millettioid clade</taxon>
        <taxon>Phaseoleae</taxon>
        <taxon>Psophocarpus</taxon>
    </lineage>
</organism>